<dbReference type="EMBL" id="JAFBEE010000008">
    <property type="protein sequence ID" value="MBM7615021.1"/>
    <property type="molecule type" value="Genomic_DNA"/>
</dbReference>
<dbReference type="PANTHER" id="PTHR42756">
    <property type="entry name" value="TRANSCRIPTIONAL REGULATOR, MARR"/>
    <property type="match status" value="1"/>
</dbReference>
<evidence type="ECO:0000256" key="1">
    <source>
        <dbReference type="ARBA" id="ARBA00023015"/>
    </source>
</evidence>
<dbReference type="InterPro" id="IPR036390">
    <property type="entry name" value="WH_DNA-bd_sf"/>
</dbReference>
<comment type="caution">
    <text evidence="5">The sequence shown here is derived from an EMBL/GenBank/DDBJ whole genome shotgun (WGS) entry which is preliminary data.</text>
</comment>
<dbReference type="Gene3D" id="1.10.10.10">
    <property type="entry name" value="Winged helix-like DNA-binding domain superfamily/Winged helix DNA-binding domain"/>
    <property type="match status" value="1"/>
</dbReference>
<keyword evidence="3" id="KW-0804">Transcription</keyword>
<evidence type="ECO:0000259" key="4">
    <source>
        <dbReference type="PROSITE" id="PS50995"/>
    </source>
</evidence>
<gene>
    <name evidence="5" type="ORF">JOC73_001583</name>
</gene>
<evidence type="ECO:0000313" key="6">
    <source>
        <dbReference type="Proteomes" id="UP001314796"/>
    </source>
</evidence>
<accession>A0ABS2NQA5</accession>
<name>A0ABS2NQA5_9FIRM</name>
<dbReference type="PANTHER" id="PTHR42756:SF1">
    <property type="entry name" value="TRANSCRIPTIONAL REPRESSOR OF EMRAB OPERON"/>
    <property type="match status" value="1"/>
</dbReference>
<dbReference type="Proteomes" id="UP001314796">
    <property type="component" value="Unassembled WGS sequence"/>
</dbReference>
<keyword evidence="6" id="KW-1185">Reference proteome</keyword>
<dbReference type="SUPFAM" id="SSF46785">
    <property type="entry name" value="Winged helix' DNA-binding domain"/>
    <property type="match status" value="1"/>
</dbReference>
<dbReference type="InterPro" id="IPR036388">
    <property type="entry name" value="WH-like_DNA-bd_sf"/>
</dbReference>
<keyword evidence="2 5" id="KW-0238">DNA-binding</keyword>
<dbReference type="PROSITE" id="PS50995">
    <property type="entry name" value="HTH_MARR_2"/>
    <property type="match status" value="1"/>
</dbReference>
<dbReference type="Pfam" id="PF01047">
    <property type="entry name" value="MarR"/>
    <property type="match status" value="1"/>
</dbReference>
<dbReference type="InterPro" id="IPR000835">
    <property type="entry name" value="HTH_MarR-typ"/>
</dbReference>
<proteinExistence type="predicted"/>
<protein>
    <submittedName>
        <fullName evidence="5">DNA-binding MarR family transcriptional regulator</fullName>
    </submittedName>
</protein>
<dbReference type="SMART" id="SM00347">
    <property type="entry name" value="HTH_MARR"/>
    <property type="match status" value="1"/>
</dbReference>
<reference evidence="5 6" key="1">
    <citation type="submission" date="2021-01" db="EMBL/GenBank/DDBJ databases">
        <title>Genomic Encyclopedia of Type Strains, Phase IV (KMG-IV): sequencing the most valuable type-strain genomes for metagenomic binning, comparative biology and taxonomic classification.</title>
        <authorList>
            <person name="Goeker M."/>
        </authorList>
    </citation>
    <scope>NUCLEOTIDE SEQUENCE [LARGE SCALE GENOMIC DNA]</scope>
    <source>
        <strain evidence="5 6">DSM 25890</strain>
    </source>
</reference>
<evidence type="ECO:0000313" key="5">
    <source>
        <dbReference type="EMBL" id="MBM7615021.1"/>
    </source>
</evidence>
<keyword evidence="1" id="KW-0805">Transcription regulation</keyword>
<sequence length="148" mass="17272">MTDEELAYLIQNFYFSFSIWMKSQFKNQIINGGNLTLTQFKVLYIINKLKICNMSQLSEMMEVSKGTMTTMLNKLVEDGYVVRSNSSKDRRTVFVELSEMGQDEVAILQEKLLMSVMNATEKLAVKEQREAYSVMEKLYEIFKDKTKK</sequence>
<evidence type="ECO:0000256" key="3">
    <source>
        <dbReference type="ARBA" id="ARBA00023163"/>
    </source>
</evidence>
<dbReference type="RefSeq" id="WP_204401765.1">
    <property type="nucleotide sequence ID" value="NZ_JAFBEE010000008.1"/>
</dbReference>
<feature type="domain" description="HTH marR-type" evidence="4">
    <location>
        <begin position="3"/>
        <end position="140"/>
    </location>
</feature>
<evidence type="ECO:0000256" key="2">
    <source>
        <dbReference type="ARBA" id="ARBA00023125"/>
    </source>
</evidence>
<dbReference type="PRINTS" id="PR00598">
    <property type="entry name" value="HTHMARR"/>
</dbReference>
<dbReference type="GO" id="GO:0003677">
    <property type="term" value="F:DNA binding"/>
    <property type="evidence" value="ECO:0007669"/>
    <property type="project" value="UniProtKB-KW"/>
</dbReference>
<organism evidence="5 6">
    <name type="scientific">Alkaliphilus hydrothermalis</name>
    <dbReference type="NCBI Taxonomy" id="1482730"/>
    <lineage>
        <taxon>Bacteria</taxon>
        <taxon>Bacillati</taxon>
        <taxon>Bacillota</taxon>
        <taxon>Clostridia</taxon>
        <taxon>Peptostreptococcales</taxon>
        <taxon>Natronincolaceae</taxon>
        <taxon>Alkaliphilus</taxon>
    </lineage>
</organism>